<dbReference type="PROSITE" id="PS50995">
    <property type="entry name" value="HTH_MARR_2"/>
    <property type="match status" value="1"/>
</dbReference>
<dbReference type="InterPro" id="IPR036388">
    <property type="entry name" value="WH-like_DNA-bd_sf"/>
</dbReference>
<evidence type="ECO:0000256" key="2">
    <source>
        <dbReference type="ARBA" id="ARBA00023125"/>
    </source>
</evidence>
<evidence type="ECO:0000313" key="5">
    <source>
        <dbReference type="EMBL" id="MPM39428.1"/>
    </source>
</evidence>
<dbReference type="PANTHER" id="PTHR42756:SF1">
    <property type="entry name" value="TRANSCRIPTIONAL REPRESSOR OF EMRAB OPERON"/>
    <property type="match status" value="1"/>
</dbReference>
<dbReference type="GO" id="GO:0003677">
    <property type="term" value="F:DNA binding"/>
    <property type="evidence" value="ECO:0007669"/>
    <property type="project" value="UniProtKB-KW"/>
</dbReference>
<comment type="caution">
    <text evidence="5">The sequence shown here is derived from an EMBL/GenBank/DDBJ whole genome shotgun (WGS) entry which is preliminary data.</text>
</comment>
<evidence type="ECO:0000256" key="1">
    <source>
        <dbReference type="ARBA" id="ARBA00023015"/>
    </source>
</evidence>
<protein>
    <recommendedName>
        <fullName evidence="4">HTH marR-type domain-containing protein</fullName>
    </recommendedName>
</protein>
<keyword evidence="1" id="KW-0805">Transcription regulation</keyword>
<proteinExistence type="predicted"/>
<name>A0A644ZGI0_9ZZZZ</name>
<dbReference type="GO" id="GO:0003700">
    <property type="term" value="F:DNA-binding transcription factor activity"/>
    <property type="evidence" value="ECO:0007669"/>
    <property type="project" value="InterPro"/>
</dbReference>
<organism evidence="5">
    <name type="scientific">bioreactor metagenome</name>
    <dbReference type="NCBI Taxonomy" id="1076179"/>
    <lineage>
        <taxon>unclassified sequences</taxon>
        <taxon>metagenomes</taxon>
        <taxon>ecological metagenomes</taxon>
    </lineage>
</organism>
<sequence length="145" mass="16146">MPLAQSTENELGRLILRLTNTIIKNRNRHLEALNLTTGQADSLQFFLAHKEATVTELKDHLGTTHQTACGIVQRMAEKGLITLSVSDTDARCRLVVPTEAGTQLGTRMVCNRERTGRKLLTGMSDEEQAVFIRCLEKALKNVEND</sequence>
<evidence type="ECO:0000259" key="4">
    <source>
        <dbReference type="PROSITE" id="PS50995"/>
    </source>
</evidence>
<evidence type="ECO:0000256" key="3">
    <source>
        <dbReference type="ARBA" id="ARBA00023163"/>
    </source>
</evidence>
<dbReference type="EMBL" id="VSSQ01008636">
    <property type="protein sequence ID" value="MPM39428.1"/>
    <property type="molecule type" value="Genomic_DNA"/>
</dbReference>
<gene>
    <name evidence="5" type="ORF">SDC9_86061</name>
</gene>
<dbReference type="SUPFAM" id="SSF46785">
    <property type="entry name" value="Winged helix' DNA-binding domain"/>
    <property type="match status" value="1"/>
</dbReference>
<dbReference type="InterPro" id="IPR036390">
    <property type="entry name" value="WH_DNA-bd_sf"/>
</dbReference>
<dbReference type="Gene3D" id="1.10.10.10">
    <property type="entry name" value="Winged helix-like DNA-binding domain superfamily/Winged helix DNA-binding domain"/>
    <property type="match status" value="1"/>
</dbReference>
<keyword evidence="2" id="KW-0238">DNA-binding</keyword>
<dbReference type="InterPro" id="IPR000835">
    <property type="entry name" value="HTH_MarR-typ"/>
</dbReference>
<dbReference type="SMART" id="SM00347">
    <property type="entry name" value="HTH_MARR"/>
    <property type="match status" value="1"/>
</dbReference>
<dbReference type="PANTHER" id="PTHR42756">
    <property type="entry name" value="TRANSCRIPTIONAL REGULATOR, MARR"/>
    <property type="match status" value="1"/>
</dbReference>
<keyword evidence="3" id="KW-0804">Transcription</keyword>
<accession>A0A644ZGI0</accession>
<dbReference type="AlphaFoldDB" id="A0A644ZGI0"/>
<reference evidence="5" key="1">
    <citation type="submission" date="2019-08" db="EMBL/GenBank/DDBJ databases">
        <authorList>
            <person name="Kucharzyk K."/>
            <person name="Murdoch R.W."/>
            <person name="Higgins S."/>
            <person name="Loffler F."/>
        </authorList>
    </citation>
    <scope>NUCLEOTIDE SEQUENCE</scope>
</reference>
<feature type="domain" description="HTH marR-type" evidence="4">
    <location>
        <begin position="8"/>
        <end position="140"/>
    </location>
</feature>
<dbReference type="Pfam" id="PF12802">
    <property type="entry name" value="MarR_2"/>
    <property type="match status" value="1"/>
</dbReference>